<dbReference type="Proteomes" id="UP000003111">
    <property type="component" value="Unassembled WGS sequence"/>
</dbReference>
<evidence type="ECO:0000256" key="5">
    <source>
        <dbReference type="ARBA" id="ARBA00023136"/>
    </source>
</evidence>
<evidence type="ECO:0000256" key="1">
    <source>
        <dbReference type="ARBA" id="ARBA00004370"/>
    </source>
</evidence>
<keyword evidence="8" id="KW-1185">Reference proteome</keyword>
<feature type="transmembrane region" description="Helical" evidence="6">
    <location>
        <begin position="20"/>
        <end position="42"/>
    </location>
</feature>
<dbReference type="STRING" id="585531.HMPREF0063_10800"/>
<name>E2SA10_9ACTN</name>
<keyword evidence="5 6" id="KW-0472">Membrane</keyword>
<dbReference type="CDD" id="cd06662">
    <property type="entry name" value="SURF1"/>
    <property type="match status" value="1"/>
</dbReference>
<reference evidence="7" key="1">
    <citation type="submission" date="2010-08" db="EMBL/GenBank/DDBJ databases">
        <authorList>
            <person name="Muzny D."/>
            <person name="Qin X."/>
            <person name="Buhay C."/>
            <person name="Dugan-Rocha S."/>
            <person name="Ding Y."/>
            <person name="Chen G."/>
            <person name="Hawes A."/>
            <person name="Holder M."/>
            <person name="Jhangiani S."/>
            <person name="Johnson A."/>
            <person name="Khan Z."/>
            <person name="Li Z."/>
            <person name="Liu W."/>
            <person name="Liu X."/>
            <person name="Perez L."/>
            <person name="Shen H."/>
            <person name="Wang Q."/>
            <person name="Watt J."/>
            <person name="Xi L."/>
            <person name="Xin Y."/>
            <person name="Zhou J."/>
            <person name="Deng J."/>
            <person name="Jiang H."/>
            <person name="Liu Y."/>
            <person name="Qu J."/>
            <person name="Song X.-Z."/>
            <person name="Zhang L."/>
            <person name="Villasana D."/>
            <person name="Johnson A."/>
            <person name="Liu J."/>
            <person name="Liyanage D."/>
            <person name="Lorensuhewa L."/>
            <person name="Robinson T."/>
            <person name="Song A."/>
            <person name="Song B.-B."/>
            <person name="Dinh H."/>
            <person name="Thornton R."/>
            <person name="Coyle M."/>
            <person name="Francisco L."/>
            <person name="Jackson L."/>
            <person name="Javaid M."/>
            <person name="Korchina V."/>
            <person name="Kovar C."/>
            <person name="Mata R."/>
            <person name="Mathew T."/>
            <person name="Ngo R."/>
            <person name="Nguyen L."/>
            <person name="Nguyen N."/>
            <person name="Okwuonu G."/>
            <person name="Ongeri F."/>
            <person name="Pham C."/>
            <person name="Simmons D."/>
            <person name="Wilczek-Boney K."/>
            <person name="Hale W."/>
            <person name="Jakkamsetti A."/>
            <person name="Pham P."/>
            <person name="Ruth R."/>
            <person name="San Lucas F."/>
            <person name="Warren J."/>
            <person name="Zhang J."/>
            <person name="Zhao Z."/>
            <person name="Zhou C."/>
            <person name="Zhu D."/>
            <person name="Lee S."/>
            <person name="Bess C."/>
            <person name="Blankenburg K."/>
            <person name="Forbes L."/>
            <person name="Fu Q."/>
            <person name="Gubbala S."/>
            <person name="Hirani K."/>
            <person name="Jayaseelan J.C."/>
            <person name="Lara F."/>
            <person name="Munidasa M."/>
            <person name="Palculict T."/>
            <person name="Patil S."/>
            <person name="Pu L.-L."/>
            <person name="Saada N."/>
            <person name="Tang L."/>
            <person name="Weissenberger G."/>
            <person name="Zhu Y."/>
            <person name="Hemphill L."/>
            <person name="Shang Y."/>
            <person name="Youmans B."/>
            <person name="Ayvaz T."/>
            <person name="Ross M."/>
            <person name="Santibanez J."/>
            <person name="Aqrawi P."/>
            <person name="Gross S."/>
            <person name="Joshi V."/>
            <person name="Fowler G."/>
            <person name="Nazareth L."/>
            <person name="Reid J."/>
            <person name="Worley K."/>
            <person name="Petrosino J."/>
            <person name="Highlander S."/>
            <person name="Gibbs R."/>
        </authorList>
    </citation>
    <scope>NUCLEOTIDE SEQUENCE [LARGE SCALE GENOMIC DNA]</scope>
    <source>
        <strain evidence="7">DSM 15272</strain>
    </source>
</reference>
<dbReference type="PANTHER" id="PTHR23427:SF2">
    <property type="entry name" value="SURFEIT LOCUS PROTEIN 1"/>
    <property type="match status" value="1"/>
</dbReference>
<dbReference type="InterPro" id="IPR002994">
    <property type="entry name" value="Surf1/Shy1"/>
</dbReference>
<dbReference type="GO" id="GO:0005886">
    <property type="term" value="C:plasma membrane"/>
    <property type="evidence" value="ECO:0007669"/>
    <property type="project" value="UniProtKB-SubCell"/>
</dbReference>
<dbReference type="InterPro" id="IPR045214">
    <property type="entry name" value="Surf1/Surf4"/>
</dbReference>
<dbReference type="eggNOG" id="COG3346">
    <property type="taxonomic scope" value="Bacteria"/>
</dbReference>
<keyword evidence="4 6" id="KW-1133">Transmembrane helix</keyword>
<dbReference type="Pfam" id="PF02104">
    <property type="entry name" value="SURF1"/>
    <property type="match status" value="1"/>
</dbReference>
<dbReference type="EMBL" id="ACLF03000003">
    <property type="protein sequence ID" value="EFQ84084.1"/>
    <property type="molecule type" value="Genomic_DNA"/>
</dbReference>
<evidence type="ECO:0000256" key="4">
    <source>
        <dbReference type="ARBA" id="ARBA00022989"/>
    </source>
</evidence>
<comment type="subcellular location">
    <subcellularLocation>
        <location evidence="6">Cell membrane</location>
        <topology evidence="6">Multi-pass membrane protein</topology>
    </subcellularLocation>
    <subcellularLocation>
        <location evidence="1">Membrane</location>
    </subcellularLocation>
</comment>
<evidence type="ECO:0000256" key="3">
    <source>
        <dbReference type="ARBA" id="ARBA00022692"/>
    </source>
</evidence>
<dbReference type="PROSITE" id="PS50895">
    <property type="entry name" value="SURF1"/>
    <property type="match status" value="1"/>
</dbReference>
<evidence type="ECO:0000313" key="7">
    <source>
        <dbReference type="EMBL" id="EFQ84084.1"/>
    </source>
</evidence>
<evidence type="ECO:0000256" key="2">
    <source>
        <dbReference type="ARBA" id="ARBA00007165"/>
    </source>
</evidence>
<sequence length="270" mass="29771">MCGSDDYRRGVYRFLLSARWLGFAVFVIALAGVSIQLGFWQFGKMDDREARTAAIQEYFAADPVPLDQVAPAGTGVSRADEWRRVTVEGTYDPIHEITVKFVSRDGRPGVDVVTPLLLDDGTAVLVNRGFMVTQRTNTRPDDVPPAVSGTVRATGWLRVDNGAGPSATSVDDGQVRAISSTGLADHVPYELRSGYLNLQEQSPEQVGLEAEPQPDLGSGPHFFYGLQWWFFALLALVGYFWFARIEKRDGRPDLEQVEAERDQASATRSA</sequence>
<accession>E2SA10</accession>
<comment type="caution">
    <text evidence="7">The sequence shown here is derived from an EMBL/GenBank/DDBJ whole genome shotgun (WGS) entry which is preliminary data.</text>
</comment>
<keyword evidence="3 6" id="KW-0812">Transmembrane</keyword>
<evidence type="ECO:0000313" key="8">
    <source>
        <dbReference type="Proteomes" id="UP000003111"/>
    </source>
</evidence>
<dbReference type="PANTHER" id="PTHR23427">
    <property type="entry name" value="SURFEIT LOCUS PROTEIN"/>
    <property type="match status" value="1"/>
</dbReference>
<organism evidence="7 8">
    <name type="scientific">Aeromicrobium marinum DSM 15272</name>
    <dbReference type="NCBI Taxonomy" id="585531"/>
    <lineage>
        <taxon>Bacteria</taxon>
        <taxon>Bacillati</taxon>
        <taxon>Actinomycetota</taxon>
        <taxon>Actinomycetes</taxon>
        <taxon>Propionibacteriales</taxon>
        <taxon>Nocardioidaceae</taxon>
        <taxon>Aeromicrobium</taxon>
    </lineage>
</organism>
<dbReference type="AlphaFoldDB" id="E2SA10"/>
<evidence type="ECO:0000256" key="6">
    <source>
        <dbReference type="RuleBase" id="RU363076"/>
    </source>
</evidence>
<feature type="transmembrane region" description="Helical" evidence="6">
    <location>
        <begin position="222"/>
        <end position="242"/>
    </location>
</feature>
<keyword evidence="6" id="KW-1003">Cell membrane</keyword>
<proteinExistence type="inferred from homology"/>
<dbReference type="OrthoDB" id="9807214at2"/>
<dbReference type="HOGENOM" id="CLU_047737_0_0_11"/>
<comment type="similarity">
    <text evidence="2 6">Belongs to the SURF1 family.</text>
</comment>
<gene>
    <name evidence="7" type="ORF">HMPREF0063_10800</name>
</gene>
<protein>
    <recommendedName>
        <fullName evidence="6">SURF1-like protein</fullName>
    </recommendedName>
</protein>